<keyword evidence="5" id="KW-1185">Reference proteome</keyword>
<dbReference type="PANTHER" id="PTHR44103:SF1">
    <property type="entry name" value="PROPROTEIN CONVERTASE P"/>
    <property type="match status" value="1"/>
</dbReference>
<dbReference type="EMBL" id="AP024525">
    <property type="protein sequence ID" value="BCT76858.1"/>
    <property type="molecule type" value="Genomic_DNA"/>
</dbReference>
<dbReference type="Gene3D" id="2.115.10.10">
    <property type="entry name" value="Tachylectin 2"/>
    <property type="match status" value="2"/>
</dbReference>
<keyword evidence="1 2" id="KW-0732">Signal</keyword>
<dbReference type="Pfam" id="PF13517">
    <property type="entry name" value="FG-GAP_3"/>
    <property type="match status" value="1"/>
</dbReference>
<feature type="domain" description="Ig-like" evidence="3">
    <location>
        <begin position="25"/>
        <end position="121"/>
    </location>
</feature>
<evidence type="ECO:0000313" key="4">
    <source>
        <dbReference type="EMBL" id="BCT76858.1"/>
    </source>
</evidence>
<dbReference type="PANTHER" id="PTHR44103">
    <property type="entry name" value="PROPROTEIN CONVERTASE P"/>
    <property type="match status" value="1"/>
</dbReference>
<dbReference type="PROSITE" id="PS50835">
    <property type="entry name" value="IG_LIKE"/>
    <property type="match status" value="1"/>
</dbReference>
<dbReference type="Proteomes" id="UP001319861">
    <property type="component" value="Chromosome"/>
</dbReference>
<organism evidence="4 5">
    <name type="scientific">Sinomonas cyclohexanicum</name>
    <name type="common">Corynebacterium cyclohexanicum</name>
    <dbReference type="NCBI Taxonomy" id="322009"/>
    <lineage>
        <taxon>Bacteria</taxon>
        <taxon>Bacillati</taxon>
        <taxon>Actinomycetota</taxon>
        <taxon>Actinomycetes</taxon>
        <taxon>Micrococcales</taxon>
        <taxon>Micrococcaceae</taxon>
        <taxon>Sinomonas</taxon>
    </lineage>
</organism>
<evidence type="ECO:0000313" key="5">
    <source>
        <dbReference type="Proteomes" id="UP001319861"/>
    </source>
</evidence>
<dbReference type="InterPro" id="IPR013517">
    <property type="entry name" value="FG-GAP"/>
</dbReference>
<evidence type="ECO:0000256" key="1">
    <source>
        <dbReference type="ARBA" id="ARBA00022729"/>
    </source>
</evidence>
<protein>
    <recommendedName>
        <fullName evidence="3">Ig-like domain-containing protein</fullName>
    </recommendedName>
</protein>
<gene>
    <name evidence="4" type="ORF">SCMU_27000</name>
</gene>
<proteinExistence type="predicted"/>
<name>A0ABM7PX35_SINCY</name>
<feature type="chain" id="PRO_5047237451" description="Ig-like domain-containing protein" evidence="2">
    <location>
        <begin position="32"/>
        <end position="377"/>
    </location>
</feature>
<dbReference type="RefSeq" id="WP_229229630.1">
    <property type="nucleotide sequence ID" value="NZ_AP024525.1"/>
</dbReference>
<feature type="signal peptide" evidence="2">
    <location>
        <begin position="1"/>
        <end position="31"/>
    </location>
</feature>
<dbReference type="SUPFAM" id="SSF69318">
    <property type="entry name" value="Integrin alpha N-terminal domain"/>
    <property type="match status" value="1"/>
</dbReference>
<dbReference type="InterPro" id="IPR007110">
    <property type="entry name" value="Ig-like_dom"/>
</dbReference>
<sequence length="377" mass="38815">MTALPRQFRRAATVAAIALGAASLPFTAAHADYPNAPVIRGEATVGATLSVTVDPTTFKGCGSGAGPDYRINWTRDGAPVPTGADPTKYTLTTADRGTSLTVVVSSNPPCAAMTISSAPTSPVADANRNVGFTSRGTAELLARTASGDLMLYPRSAAGWETPRTIGAGWNTFDLVFSPGDFTGDGAIDVMGRTPDGTLWLYPGDGHGGLGAGKAIGWGWNAFDQIVAAGDFTGDGTNDLLARDRNGGLFLYPGNGHGGWGTPSQVGWGWGGFDAITVTGDFDGRPARDVLARDRNGGLFLYAGDGHGGWRGTGTQVGEGWDVMSRIGGAGDFTADSVPDLWAIDNAGTLWAYEPDGSGGWAGSQEIGWGWGGFTIVS</sequence>
<evidence type="ECO:0000256" key="2">
    <source>
        <dbReference type="SAM" id="SignalP"/>
    </source>
</evidence>
<evidence type="ECO:0000259" key="3">
    <source>
        <dbReference type="PROSITE" id="PS50835"/>
    </source>
</evidence>
<reference evidence="4 5" key="1">
    <citation type="journal article" date="2021" name="J. Biosci. Bioeng.">
        <title>Identification and characterization of a chc gene cluster responsible for the aromatization pathway of cyclohexanecarboxylate degradation in Sinomonas cyclohexanicum ATCC 51369.</title>
        <authorList>
            <person name="Yamamoto T."/>
            <person name="Hasegawa Y."/>
            <person name="Lau P.C.K."/>
            <person name="Iwaki H."/>
        </authorList>
    </citation>
    <scope>NUCLEOTIDE SEQUENCE [LARGE SCALE GENOMIC DNA]</scope>
    <source>
        <strain evidence="4 5">ATCC 51369</strain>
    </source>
</reference>
<dbReference type="InterPro" id="IPR028994">
    <property type="entry name" value="Integrin_alpha_N"/>
</dbReference>
<accession>A0ABM7PX35</accession>